<dbReference type="RefSeq" id="WP_179664678.1">
    <property type="nucleotide sequence ID" value="NZ_JACCBG010000001.1"/>
</dbReference>
<dbReference type="PROSITE" id="PS50885">
    <property type="entry name" value="HAMP"/>
    <property type="match status" value="1"/>
</dbReference>
<dbReference type="CDD" id="cd00075">
    <property type="entry name" value="HATPase"/>
    <property type="match status" value="1"/>
</dbReference>
<evidence type="ECO:0000256" key="6">
    <source>
        <dbReference type="ARBA" id="ARBA00022692"/>
    </source>
</evidence>
<dbReference type="PANTHER" id="PTHR45436:SF5">
    <property type="entry name" value="SENSOR HISTIDINE KINASE TRCS"/>
    <property type="match status" value="1"/>
</dbReference>
<evidence type="ECO:0000259" key="13">
    <source>
        <dbReference type="PROSITE" id="PS50109"/>
    </source>
</evidence>
<organism evidence="15 16">
    <name type="scientific">Nocardioides panaciterrulae</name>
    <dbReference type="NCBI Taxonomy" id="661492"/>
    <lineage>
        <taxon>Bacteria</taxon>
        <taxon>Bacillati</taxon>
        <taxon>Actinomycetota</taxon>
        <taxon>Actinomycetes</taxon>
        <taxon>Propionibacteriales</taxon>
        <taxon>Nocardioidaceae</taxon>
        <taxon>Nocardioides</taxon>
    </lineage>
</organism>
<dbReference type="AlphaFoldDB" id="A0A7Y9E8H4"/>
<keyword evidence="9" id="KW-0902">Two-component regulatory system</keyword>
<comment type="caution">
    <text evidence="15">The sequence shown here is derived from an EMBL/GenBank/DDBJ whole genome shotgun (WGS) entry which is preliminary data.</text>
</comment>
<proteinExistence type="predicted"/>
<feature type="region of interest" description="Disordered" evidence="11">
    <location>
        <begin position="50"/>
        <end position="79"/>
    </location>
</feature>
<keyword evidence="6 12" id="KW-0812">Transmembrane</keyword>
<feature type="domain" description="HAMP" evidence="14">
    <location>
        <begin position="185"/>
        <end position="247"/>
    </location>
</feature>
<comment type="subcellular location">
    <subcellularLocation>
        <location evidence="2">Cell membrane</location>
    </subcellularLocation>
</comment>
<dbReference type="SMART" id="SM00387">
    <property type="entry name" value="HATPase_c"/>
    <property type="match status" value="1"/>
</dbReference>
<evidence type="ECO:0000256" key="8">
    <source>
        <dbReference type="ARBA" id="ARBA00022989"/>
    </source>
</evidence>
<evidence type="ECO:0000256" key="4">
    <source>
        <dbReference type="ARBA" id="ARBA00022553"/>
    </source>
</evidence>
<dbReference type="FunFam" id="1.10.287.130:FF:000001">
    <property type="entry name" value="Two-component sensor histidine kinase"/>
    <property type="match status" value="1"/>
</dbReference>
<dbReference type="Pfam" id="PF02518">
    <property type="entry name" value="HATPase_c"/>
    <property type="match status" value="1"/>
</dbReference>
<dbReference type="SMART" id="SM00304">
    <property type="entry name" value="HAMP"/>
    <property type="match status" value="1"/>
</dbReference>
<dbReference type="SUPFAM" id="SSF55874">
    <property type="entry name" value="ATPase domain of HSP90 chaperone/DNA topoisomerase II/histidine kinase"/>
    <property type="match status" value="1"/>
</dbReference>
<feature type="domain" description="Histidine kinase" evidence="13">
    <location>
        <begin position="262"/>
        <end position="503"/>
    </location>
</feature>
<dbReference type="PANTHER" id="PTHR45436">
    <property type="entry name" value="SENSOR HISTIDINE KINASE YKOH"/>
    <property type="match status" value="1"/>
</dbReference>
<keyword evidence="4" id="KW-0597">Phosphoprotein</keyword>
<keyword evidence="16" id="KW-1185">Reference proteome</keyword>
<evidence type="ECO:0000256" key="7">
    <source>
        <dbReference type="ARBA" id="ARBA00022777"/>
    </source>
</evidence>
<evidence type="ECO:0000256" key="1">
    <source>
        <dbReference type="ARBA" id="ARBA00000085"/>
    </source>
</evidence>
<feature type="transmembrane region" description="Helical" evidence="12">
    <location>
        <begin position="161"/>
        <end position="184"/>
    </location>
</feature>
<dbReference type="InterPro" id="IPR004358">
    <property type="entry name" value="Sig_transdc_His_kin-like_C"/>
</dbReference>
<dbReference type="Pfam" id="PF00512">
    <property type="entry name" value="HisKA"/>
    <property type="match status" value="1"/>
</dbReference>
<comment type="catalytic activity">
    <reaction evidence="1">
        <text>ATP + protein L-histidine = ADP + protein N-phospho-L-histidine.</text>
        <dbReference type="EC" id="2.7.13.3"/>
    </reaction>
</comment>
<keyword evidence="8 12" id="KW-1133">Transmembrane helix</keyword>
<reference evidence="15 16" key="1">
    <citation type="submission" date="2020-07" db="EMBL/GenBank/DDBJ databases">
        <title>Sequencing the genomes of 1000 actinobacteria strains.</title>
        <authorList>
            <person name="Klenk H.-P."/>
        </authorList>
    </citation>
    <scope>NUCLEOTIDE SEQUENCE [LARGE SCALE GENOMIC DNA]</scope>
    <source>
        <strain evidence="15 16">DSM 21350</strain>
    </source>
</reference>
<dbReference type="PROSITE" id="PS50109">
    <property type="entry name" value="HIS_KIN"/>
    <property type="match status" value="1"/>
</dbReference>
<dbReference type="InterPro" id="IPR050428">
    <property type="entry name" value="TCS_sensor_his_kinase"/>
</dbReference>
<evidence type="ECO:0000256" key="2">
    <source>
        <dbReference type="ARBA" id="ARBA00004236"/>
    </source>
</evidence>
<dbReference type="Gene3D" id="3.30.565.10">
    <property type="entry name" value="Histidine kinase-like ATPase, C-terminal domain"/>
    <property type="match status" value="1"/>
</dbReference>
<dbReference type="Pfam" id="PF00672">
    <property type="entry name" value="HAMP"/>
    <property type="match status" value="1"/>
</dbReference>
<evidence type="ECO:0000256" key="11">
    <source>
        <dbReference type="SAM" id="MobiDB-lite"/>
    </source>
</evidence>
<keyword evidence="7 15" id="KW-0418">Kinase</keyword>
<dbReference type="InterPro" id="IPR005467">
    <property type="entry name" value="His_kinase_dom"/>
</dbReference>
<dbReference type="InterPro" id="IPR003660">
    <property type="entry name" value="HAMP_dom"/>
</dbReference>
<keyword evidence="5 15" id="KW-0808">Transferase</keyword>
<protein>
    <recommendedName>
        <fullName evidence="3">histidine kinase</fullName>
        <ecNumber evidence="3">2.7.13.3</ecNumber>
    </recommendedName>
</protein>
<dbReference type="InterPro" id="IPR036890">
    <property type="entry name" value="HATPase_C_sf"/>
</dbReference>
<dbReference type="SMART" id="SM00388">
    <property type="entry name" value="HisKA"/>
    <property type="match status" value="1"/>
</dbReference>
<dbReference type="GO" id="GO:0005886">
    <property type="term" value="C:plasma membrane"/>
    <property type="evidence" value="ECO:0007669"/>
    <property type="project" value="UniProtKB-SubCell"/>
</dbReference>
<feature type="compositionally biased region" description="Low complexity" evidence="11">
    <location>
        <begin position="358"/>
        <end position="368"/>
    </location>
</feature>
<dbReference type="InterPro" id="IPR036097">
    <property type="entry name" value="HisK_dim/P_sf"/>
</dbReference>
<accession>A0A7Y9E8H4</accession>
<evidence type="ECO:0000256" key="12">
    <source>
        <dbReference type="SAM" id="Phobius"/>
    </source>
</evidence>
<keyword evidence="10 12" id="KW-0472">Membrane</keyword>
<feature type="compositionally biased region" description="Gly residues" evidence="11">
    <location>
        <begin position="369"/>
        <end position="378"/>
    </location>
</feature>
<dbReference type="InterPro" id="IPR003661">
    <property type="entry name" value="HisK_dim/P_dom"/>
</dbReference>
<feature type="transmembrane region" description="Helical" evidence="12">
    <location>
        <begin position="12"/>
        <end position="35"/>
    </location>
</feature>
<evidence type="ECO:0000256" key="3">
    <source>
        <dbReference type="ARBA" id="ARBA00012438"/>
    </source>
</evidence>
<evidence type="ECO:0000256" key="9">
    <source>
        <dbReference type="ARBA" id="ARBA00023012"/>
    </source>
</evidence>
<evidence type="ECO:0000256" key="10">
    <source>
        <dbReference type="ARBA" id="ARBA00023136"/>
    </source>
</evidence>
<dbReference type="GO" id="GO:0000155">
    <property type="term" value="F:phosphorelay sensor kinase activity"/>
    <property type="evidence" value="ECO:0007669"/>
    <property type="project" value="InterPro"/>
</dbReference>
<dbReference type="CDD" id="cd06225">
    <property type="entry name" value="HAMP"/>
    <property type="match status" value="1"/>
</dbReference>
<name>A0A7Y9E8H4_9ACTN</name>
<evidence type="ECO:0000259" key="14">
    <source>
        <dbReference type="PROSITE" id="PS50885"/>
    </source>
</evidence>
<dbReference type="EC" id="2.7.13.3" evidence="3"/>
<dbReference type="CDD" id="cd00082">
    <property type="entry name" value="HisKA"/>
    <property type="match status" value="1"/>
</dbReference>
<dbReference type="Gene3D" id="1.10.287.130">
    <property type="match status" value="1"/>
</dbReference>
<dbReference type="SUPFAM" id="SSF47384">
    <property type="entry name" value="Homodimeric domain of signal transducing histidine kinase"/>
    <property type="match status" value="1"/>
</dbReference>
<dbReference type="PRINTS" id="PR00344">
    <property type="entry name" value="BCTRLSENSOR"/>
</dbReference>
<dbReference type="Proteomes" id="UP000535511">
    <property type="component" value="Unassembled WGS sequence"/>
</dbReference>
<evidence type="ECO:0000313" key="16">
    <source>
        <dbReference type="Proteomes" id="UP000535511"/>
    </source>
</evidence>
<sequence length="503" mass="52807">MSNLLASLTSRLVVTAVVLVALVSVLIATVTTLALRASLLDRLDHDVQSSLGRFSDNDHDRDNGGVPGPRPPDAGFQGPGTLVARLRPAPSGCVVSEEHAACRTLSTTALTDLAALPADGRVHGVTLPGLGSYRVVLRQEGGALIASGRPLSEVDATVAQLIWWEVLLTLLGVVAAAGAGLFVVRRQLRPLREVADTAHVVAELPLASGEIDLTERVPDHLTDERTEVGQVGAALNKLLVHVESSLEARHRSEQQVRQFVADASHELRTPLTTIAGYTELARRRPDDPSAVRTALGKVQEESGRMTALVEDLLLLARLDAGRPLEREPVDLSRLLVEAVSDARVVSPDHRWRLDLPGDADSADSAVGAGSAGSAGGTDGTVQVTGDTHGLHQVVTNLLTNARKYTPPGTVVTVSARATPSGGRFCVHDTGPGFPPELVEHAFERFARGDTARTRSLDGEGADAVVGGHGLGLSLVEAIVHAHGGTVRLDSRPGDTTITVDLPG</sequence>
<dbReference type="InterPro" id="IPR003594">
    <property type="entry name" value="HATPase_dom"/>
</dbReference>
<gene>
    <name evidence="15" type="ORF">BJZ21_003208</name>
</gene>
<dbReference type="Gene3D" id="6.10.340.10">
    <property type="match status" value="1"/>
</dbReference>
<evidence type="ECO:0000256" key="5">
    <source>
        <dbReference type="ARBA" id="ARBA00022679"/>
    </source>
</evidence>
<feature type="region of interest" description="Disordered" evidence="11">
    <location>
        <begin position="355"/>
        <end position="383"/>
    </location>
</feature>
<dbReference type="EMBL" id="JACCBG010000001">
    <property type="protein sequence ID" value="NYD43125.1"/>
    <property type="molecule type" value="Genomic_DNA"/>
</dbReference>
<evidence type="ECO:0000313" key="15">
    <source>
        <dbReference type="EMBL" id="NYD43125.1"/>
    </source>
</evidence>